<feature type="region of interest" description="Disordered" evidence="2">
    <location>
        <begin position="161"/>
        <end position="200"/>
    </location>
</feature>
<dbReference type="PANTHER" id="PTHR48081:SF9">
    <property type="entry name" value="CARBOXYLESTERASE"/>
    <property type="match status" value="1"/>
</dbReference>
<evidence type="ECO:0000256" key="2">
    <source>
        <dbReference type="SAM" id="MobiDB-lite"/>
    </source>
</evidence>
<dbReference type="EMBL" id="JAVRAA010000007">
    <property type="protein sequence ID" value="MDT0338093.1"/>
    <property type="molecule type" value="Genomic_DNA"/>
</dbReference>
<dbReference type="InterPro" id="IPR029058">
    <property type="entry name" value="AB_hydrolase_fold"/>
</dbReference>
<comment type="caution">
    <text evidence="4">The sequence shown here is derived from an EMBL/GenBank/DDBJ whole genome shotgun (WGS) entry which is preliminary data.</text>
</comment>
<proteinExistence type="predicted"/>
<dbReference type="InterPro" id="IPR050300">
    <property type="entry name" value="GDXG_lipolytic_enzyme"/>
</dbReference>
<dbReference type="Pfam" id="PF20434">
    <property type="entry name" value="BD-FAE"/>
    <property type="match status" value="1"/>
</dbReference>
<evidence type="ECO:0000256" key="1">
    <source>
        <dbReference type="ARBA" id="ARBA00022801"/>
    </source>
</evidence>
<dbReference type="RefSeq" id="WP_310837805.1">
    <property type="nucleotide sequence ID" value="NZ_JAVLSM010000008.1"/>
</dbReference>
<dbReference type="AlphaFoldDB" id="A0AAE4G9N6"/>
<name>A0AAE4G9N6_9BURK</name>
<feature type="domain" description="BD-FAE-like" evidence="3">
    <location>
        <begin position="233"/>
        <end position="344"/>
    </location>
</feature>
<evidence type="ECO:0000259" key="3">
    <source>
        <dbReference type="Pfam" id="PF20434"/>
    </source>
</evidence>
<feature type="compositionally biased region" description="Pro residues" evidence="2">
    <location>
        <begin position="182"/>
        <end position="197"/>
    </location>
</feature>
<dbReference type="SUPFAM" id="SSF53474">
    <property type="entry name" value="alpha/beta-Hydrolases"/>
    <property type="match status" value="1"/>
</dbReference>
<dbReference type="Gene3D" id="3.40.50.1820">
    <property type="entry name" value="alpha/beta hydrolase"/>
    <property type="match status" value="1"/>
</dbReference>
<protein>
    <submittedName>
        <fullName evidence="4">Subtype B tannase</fullName>
    </submittedName>
</protein>
<dbReference type="InterPro" id="IPR049492">
    <property type="entry name" value="BD-FAE-like_dom"/>
</dbReference>
<accession>A0AAE4G9N6</accession>
<dbReference type="NCBIfam" id="NF041556">
    <property type="entry name" value="tannase_B"/>
    <property type="match status" value="1"/>
</dbReference>
<reference evidence="4" key="1">
    <citation type="submission" date="2023-02" db="EMBL/GenBank/DDBJ databases">
        <title>Description of Herbaspirillum huttiense subsp. nephrolepsisexaltata and Herbaspirillum huttiense subsp. lycopersicon.</title>
        <authorList>
            <person name="Poudel M."/>
            <person name="Sharma A."/>
            <person name="Goss E."/>
            <person name="Tapia J.H."/>
            <person name="Harmon C.M."/>
            <person name="Jones J.B."/>
        </authorList>
    </citation>
    <scope>NUCLEOTIDE SEQUENCE</scope>
    <source>
        <strain evidence="4">NC40101</strain>
    </source>
</reference>
<organism evidence="4">
    <name type="scientific">Herbaspirillum huttiense subsp. nephrolepidis</name>
    <dbReference type="NCBI Taxonomy" id="3075126"/>
    <lineage>
        <taxon>Bacteria</taxon>
        <taxon>Pseudomonadati</taxon>
        <taxon>Pseudomonadota</taxon>
        <taxon>Betaproteobacteria</taxon>
        <taxon>Burkholderiales</taxon>
        <taxon>Oxalobacteraceae</taxon>
        <taxon>Herbaspirillum</taxon>
    </lineage>
</organism>
<keyword evidence="1" id="KW-0378">Hydrolase</keyword>
<gene>
    <name evidence="4" type="ORF">RJN63_14705</name>
</gene>
<evidence type="ECO:0000313" key="4">
    <source>
        <dbReference type="EMBL" id="MDT0338093.1"/>
    </source>
</evidence>
<dbReference type="InterPro" id="IPR048124">
    <property type="entry name" value="Tannase_B"/>
</dbReference>
<dbReference type="PANTHER" id="PTHR48081">
    <property type="entry name" value="AB HYDROLASE SUPERFAMILY PROTEIN C4A8.06C"/>
    <property type="match status" value="1"/>
</dbReference>
<sequence length="574" mass="62231">MKNFSTDMIFRQAISGTVCAEKIQGLRHFFPTRIRRRNWHGFEFQQGNNLMNRREFNLALLAAATVSKAAFAQPNRENPQLLLDTEHFKHQQITVDGQLIQVRAFEGIPYVARPVEPEYQVLNLYIPETYFQGGRIGSFDARSAPLFFPNAVGGYMPAKPGTLAGRGFPPGPPGGQPGQQHNPPPDLPPGALPPPPMGTNTVSASAVALARGFIVAAPGARGRTLQASDGRWTGKAPAAIVDLKAAVRWLRYNAGRFPGNPERIISNGTSAGGALSALLGASGNHPDYEAELNKLGAAPGRDDIFAVSAYCPITNLAHADEAYEWQFEGVREYRNVAISMLDYKIQRQEVVGQLSDAQLQLSAQLRAAFVDYVNALGLRSPEGGTLSLQADGHGSLRDHIAGLLLDSARKAQAGGTDLGQLAWLQRRDDKVVAVDFSAYARGVGRMKSQPAFDGLALETGENQLFGDANTDKRHFTAFSAQHSKVSGAGLADPQTVKAMDAMQQLADARSVVAQRWRIRQGTMDRDTSLAVPTLLAAAARQRGAQVNLEFAWNRPHSGDYDLEALFAWIQTQVS</sequence>
<dbReference type="GO" id="GO:0016787">
    <property type="term" value="F:hydrolase activity"/>
    <property type="evidence" value="ECO:0007669"/>
    <property type="project" value="UniProtKB-KW"/>
</dbReference>